<dbReference type="SUPFAM" id="SSF56634">
    <property type="entry name" value="Heme-dependent catalase-like"/>
    <property type="match status" value="1"/>
</dbReference>
<evidence type="ECO:0000256" key="9">
    <source>
        <dbReference type="ARBA" id="ARBA00023324"/>
    </source>
</evidence>
<dbReference type="RefSeq" id="XP_013270796.1">
    <property type="nucleotide sequence ID" value="XM_013415342.1"/>
</dbReference>
<evidence type="ECO:0000259" key="15">
    <source>
        <dbReference type="SMART" id="SM01060"/>
    </source>
</evidence>
<dbReference type="AlphaFoldDB" id="A0A0D2J3U3"/>
<name>A0A0D2J3U3_9EURO</name>
<dbReference type="GO" id="GO:0046872">
    <property type="term" value="F:metal ion binding"/>
    <property type="evidence" value="ECO:0007669"/>
    <property type="project" value="UniProtKB-KW"/>
</dbReference>
<accession>A0A0D2J3U3</accession>
<feature type="chain" id="PRO_5002244584" description="Catalase" evidence="14">
    <location>
        <begin position="19"/>
        <end position="718"/>
    </location>
</feature>
<feature type="active site" evidence="11">
    <location>
        <position position="88"/>
    </location>
</feature>
<keyword evidence="7 10" id="KW-0560">Oxidoreductase</keyword>
<dbReference type="PRINTS" id="PR00067">
    <property type="entry name" value="CATALASE"/>
</dbReference>
<evidence type="ECO:0000256" key="14">
    <source>
        <dbReference type="SAM" id="SignalP"/>
    </source>
</evidence>
<dbReference type="PIRSF" id="PIRSF038927">
    <property type="entry name" value="Catalase_clade2"/>
    <property type="match status" value="1"/>
</dbReference>
<evidence type="ECO:0000313" key="17">
    <source>
        <dbReference type="Proteomes" id="UP000053617"/>
    </source>
</evidence>
<protein>
    <recommendedName>
        <fullName evidence="3 10">Catalase</fullName>
        <ecNumber evidence="3 10">1.11.1.6</ecNumber>
    </recommendedName>
</protein>
<dbReference type="InterPro" id="IPR029062">
    <property type="entry name" value="Class_I_gatase-like"/>
</dbReference>
<dbReference type="GO" id="GO:0004096">
    <property type="term" value="F:catalase activity"/>
    <property type="evidence" value="ECO:0007669"/>
    <property type="project" value="UniProtKB-UniRule"/>
</dbReference>
<reference evidence="16 17" key="1">
    <citation type="submission" date="2015-01" db="EMBL/GenBank/DDBJ databases">
        <title>The Genome Sequence of Rhinocladiella mackenzie CBS 650.93.</title>
        <authorList>
            <consortium name="The Broad Institute Genomics Platform"/>
            <person name="Cuomo C."/>
            <person name="de Hoog S."/>
            <person name="Gorbushina A."/>
            <person name="Stielow B."/>
            <person name="Teixiera M."/>
            <person name="Abouelleil A."/>
            <person name="Chapman S.B."/>
            <person name="Priest M."/>
            <person name="Young S.K."/>
            <person name="Wortman J."/>
            <person name="Nusbaum C."/>
            <person name="Birren B."/>
        </authorList>
    </citation>
    <scope>NUCLEOTIDE SEQUENCE [LARGE SCALE GENOMIC DNA]</scope>
    <source>
        <strain evidence="16 17">CBS 650.93</strain>
    </source>
</reference>
<sequence length="718" mass="77794">MKLASVLCFWVATALTSAQGVSNDKLRQLQAATVNTDGQRETADNGVPANTSNSLRDGPRGYNLLEDTTVRKKMLHFDRERVPERVVHALGHGAYGVFKSYGDWSNLTSACWLQRGAVSEAFTRFSVVVASVGGSEVGRDTHGFATKIYSECGNQDLVGNNLNSFFIQDGADFPDLIHAVKFEADKGFPTGGSAHTTAYDFFTQHPEGKWAFQLMNVLSDLGIPRDVRHIGGAGVHTYRFVNSQGRSQLFKWYWMPVLGHRTLVYDEATKIAGKNNNFQRVDLYNNIAAGNFPEWELAVQLFPDDGSYMYKGIDLISPTQIVPFEINPPVKLGKLTLNRNPTNYFAEPESISFAPSNVVSGLSFVPDPLLQWRLMSYDDTSTHRHGSPNGYLLPINRAIAPINNNYRDGYMQPLIYTGDSTSSPNGIGGIMGSNQNATIAYTGQSVTSAGSGPIGRFTSVYDWFGQARTFWGSLDRYAQQHTVDGYRFELGNVANTSVVQVYIDNILNNIDNCLARRVAFGLGARMPGIGSGPRTNLTNSTTPFPSLYPMTVAMEPNKSNVGLSVAVVANDTLFSLSDMDAMMPLLSSQKVTLTVVAPHIGELSSGVNATASYITASSIFFDAVFIGSSSANSTGSPALSTDAKNFITEAYGHGKAIGALGSSGAAFLRDLGLEVDQTLGLYAGEANAVTRSVLNALSGPVRFPWRFPTDDVSSICEK</sequence>
<evidence type="ECO:0000256" key="4">
    <source>
        <dbReference type="ARBA" id="ARBA00022559"/>
    </source>
</evidence>
<keyword evidence="8 10" id="KW-0408">Iron</keyword>
<feature type="binding site" description="axial binding residue" evidence="12">
    <location>
        <position position="377"/>
    </location>
    <ligand>
        <name>heme</name>
        <dbReference type="ChEBI" id="CHEBI:30413"/>
    </ligand>
    <ligandPart>
        <name>Fe</name>
        <dbReference type="ChEBI" id="CHEBI:18248"/>
    </ligandPart>
</feature>
<dbReference type="Gene3D" id="2.40.180.10">
    <property type="entry name" value="Catalase core domain"/>
    <property type="match status" value="1"/>
</dbReference>
<dbReference type="InterPro" id="IPR041399">
    <property type="entry name" value="Catalase_large_C"/>
</dbReference>
<dbReference type="Pfam" id="PF00199">
    <property type="entry name" value="Catalase"/>
    <property type="match status" value="1"/>
</dbReference>
<dbReference type="SUPFAM" id="SSF52317">
    <property type="entry name" value="Class I glutamine amidotransferase-like"/>
    <property type="match status" value="1"/>
</dbReference>
<dbReference type="Gene3D" id="1.20.1370.20">
    <property type="match status" value="1"/>
</dbReference>
<dbReference type="PROSITE" id="PS51402">
    <property type="entry name" value="CATALASE_3"/>
    <property type="match status" value="1"/>
</dbReference>
<evidence type="ECO:0000256" key="3">
    <source>
        <dbReference type="ARBA" id="ARBA00012314"/>
    </source>
</evidence>
<keyword evidence="9 10" id="KW-0376">Hydrogen peroxide</keyword>
<dbReference type="EMBL" id="KN847479">
    <property type="protein sequence ID" value="KIX03660.1"/>
    <property type="molecule type" value="Genomic_DNA"/>
</dbReference>
<evidence type="ECO:0000256" key="2">
    <source>
        <dbReference type="ARBA" id="ARBA00005329"/>
    </source>
</evidence>
<organism evidence="16 17">
    <name type="scientific">Rhinocladiella mackenziei CBS 650.93</name>
    <dbReference type="NCBI Taxonomy" id="1442369"/>
    <lineage>
        <taxon>Eukaryota</taxon>
        <taxon>Fungi</taxon>
        <taxon>Dikarya</taxon>
        <taxon>Ascomycota</taxon>
        <taxon>Pezizomycotina</taxon>
        <taxon>Eurotiomycetes</taxon>
        <taxon>Chaetothyriomycetidae</taxon>
        <taxon>Chaetothyriales</taxon>
        <taxon>Herpotrichiellaceae</taxon>
        <taxon>Rhinocladiella</taxon>
    </lineage>
</organism>
<dbReference type="SMART" id="SM01060">
    <property type="entry name" value="Catalase"/>
    <property type="match status" value="1"/>
</dbReference>
<dbReference type="Pfam" id="PF18011">
    <property type="entry name" value="Catalase_C"/>
    <property type="match status" value="1"/>
</dbReference>
<dbReference type="OrthoDB" id="6880011at2759"/>
<keyword evidence="17" id="KW-1185">Reference proteome</keyword>
<feature type="active site" evidence="11">
    <location>
        <position position="160"/>
    </location>
</feature>
<comment type="similarity">
    <text evidence="2 10">Belongs to the catalase family.</text>
</comment>
<evidence type="ECO:0000256" key="12">
    <source>
        <dbReference type="PIRSR" id="PIRSR038927-2"/>
    </source>
</evidence>
<dbReference type="InterPro" id="IPR011614">
    <property type="entry name" value="Catalase_core"/>
</dbReference>
<evidence type="ECO:0000256" key="6">
    <source>
        <dbReference type="ARBA" id="ARBA00022723"/>
    </source>
</evidence>
<dbReference type="HOGENOM" id="CLU_010645_3_0_1"/>
<keyword evidence="6 10" id="KW-0479">Metal-binding</keyword>
<evidence type="ECO:0000256" key="13">
    <source>
        <dbReference type="SAM" id="MobiDB-lite"/>
    </source>
</evidence>
<dbReference type="PANTHER" id="PTHR42821:SF3">
    <property type="entry name" value="CATALASE B"/>
    <property type="match status" value="1"/>
</dbReference>
<evidence type="ECO:0000313" key="16">
    <source>
        <dbReference type="EMBL" id="KIX03660.1"/>
    </source>
</evidence>
<feature type="signal peptide" evidence="14">
    <location>
        <begin position="1"/>
        <end position="18"/>
    </location>
</feature>
<comment type="cofactor">
    <cofactor evidence="1 10 12">
        <name>heme</name>
        <dbReference type="ChEBI" id="CHEBI:30413"/>
    </cofactor>
</comment>
<dbReference type="GeneID" id="25295284"/>
<evidence type="ECO:0000256" key="7">
    <source>
        <dbReference type="ARBA" id="ARBA00023002"/>
    </source>
</evidence>
<dbReference type="VEuPathDB" id="FungiDB:Z518_07213"/>
<dbReference type="InterPro" id="IPR018028">
    <property type="entry name" value="Catalase"/>
</dbReference>
<gene>
    <name evidence="16" type="ORF">Z518_07213</name>
</gene>
<dbReference type="GO" id="GO:0042744">
    <property type="term" value="P:hydrogen peroxide catabolic process"/>
    <property type="evidence" value="ECO:0007669"/>
    <property type="project" value="UniProtKB-UniRule"/>
</dbReference>
<dbReference type="PANTHER" id="PTHR42821">
    <property type="entry name" value="CATALASE"/>
    <property type="match status" value="1"/>
</dbReference>
<feature type="region of interest" description="Disordered" evidence="13">
    <location>
        <begin position="34"/>
        <end position="58"/>
    </location>
</feature>
<dbReference type="InterPro" id="IPR024712">
    <property type="entry name" value="Catalase_clade2"/>
</dbReference>
<dbReference type="GO" id="GO:0005829">
    <property type="term" value="C:cytosol"/>
    <property type="evidence" value="ECO:0007669"/>
    <property type="project" value="TreeGrafter"/>
</dbReference>
<dbReference type="EC" id="1.11.1.6" evidence="3 10"/>
<dbReference type="Pfam" id="PF06628">
    <property type="entry name" value="Catalase-rel"/>
    <property type="match status" value="1"/>
</dbReference>
<evidence type="ECO:0000256" key="1">
    <source>
        <dbReference type="ARBA" id="ARBA00001971"/>
    </source>
</evidence>
<evidence type="ECO:0000256" key="8">
    <source>
        <dbReference type="ARBA" id="ARBA00023004"/>
    </source>
</evidence>
<keyword evidence="14" id="KW-0732">Signal</keyword>
<dbReference type="InterPro" id="IPR010582">
    <property type="entry name" value="Catalase_immune_responsive"/>
</dbReference>
<comment type="function">
    <text evidence="10">Occurs in almost all aerobically respiring organisms and serves to protect cells from the toxic effects of hydrogen peroxide.</text>
</comment>
<dbReference type="Gene3D" id="3.40.50.880">
    <property type="match status" value="1"/>
</dbReference>
<dbReference type="GO" id="GO:0020037">
    <property type="term" value="F:heme binding"/>
    <property type="evidence" value="ECO:0007669"/>
    <property type="project" value="UniProtKB-UniRule"/>
</dbReference>
<evidence type="ECO:0000256" key="10">
    <source>
        <dbReference type="PIRNR" id="PIRNR038927"/>
    </source>
</evidence>
<dbReference type="CDD" id="cd03132">
    <property type="entry name" value="GATase1_catalase"/>
    <property type="match status" value="1"/>
</dbReference>
<dbReference type="InterPro" id="IPR043156">
    <property type="entry name" value="Catalase_clade2_helical"/>
</dbReference>
<evidence type="ECO:0000256" key="5">
    <source>
        <dbReference type="ARBA" id="ARBA00022617"/>
    </source>
</evidence>
<comment type="catalytic activity">
    <reaction evidence="10">
        <text>2 H2O2 = O2 + 2 H2O</text>
        <dbReference type="Rhea" id="RHEA:20309"/>
        <dbReference type="ChEBI" id="CHEBI:15377"/>
        <dbReference type="ChEBI" id="CHEBI:15379"/>
        <dbReference type="ChEBI" id="CHEBI:16240"/>
        <dbReference type="EC" id="1.11.1.6"/>
    </reaction>
</comment>
<dbReference type="GO" id="GO:0006979">
    <property type="term" value="P:response to oxidative stress"/>
    <property type="evidence" value="ECO:0007669"/>
    <property type="project" value="InterPro"/>
</dbReference>
<dbReference type="InterPro" id="IPR020835">
    <property type="entry name" value="Catalase_sf"/>
</dbReference>
<dbReference type="STRING" id="1442369.A0A0D2J3U3"/>
<keyword evidence="4 10" id="KW-0575">Peroxidase</keyword>
<proteinExistence type="inferred from homology"/>
<keyword evidence="5 10" id="KW-0349">Heme</keyword>
<evidence type="ECO:0000256" key="11">
    <source>
        <dbReference type="PIRSR" id="PIRSR038927-1"/>
    </source>
</evidence>
<dbReference type="Proteomes" id="UP000053617">
    <property type="component" value="Unassembled WGS sequence"/>
</dbReference>
<feature type="domain" description="Catalase core" evidence="15">
    <location>
        <begin position="42"/>
        <end position="431"/>
    </location>
</feature>